<dbReference type="PANTHER" id="PTHR35585:SF1">
    <property type="entry name" value="HHE DOMAIN PROTEIN (AFU_ORTHOLOGUE AFUA_4G00730)"/>
    <property type="match status" value="1"/>
</dbReference>
<gene>
    <name evidence="2" type="ORF">CSSPTR1EN2_LOCUS12497</name>
</gene>
<evidence type="ECO:0000313" key="2">
    <source>
        <dbReference type="EMBL" id="CAK9214969.1"/>
    </source>
</evidence>
<dbReference type="Pfam" id="PF01814">
    <property type="entry name" value="Hemerythrin"/>
    <property type="match status" value="1"/>
</dbReference>
<organism evidence="2 3">
    <name type="scientific">Sphagnum troendelagicum</name>
    <dbReference type="NCBI Taxonomy" id="128251"/>
    <lineage>
        <taxon>Eukaryota</taxon>
        <taxon>Viridiplantae</taxon>
        <taxon>Streptophyta</taxon>
        <taxon>Embryophyta</taxon>
        <taxon>Bryophyta</taxon>
        <taxon>Sphagnophytina</taxon>
        <taxon>Sphagnopsida</taxon>
        <taxon>Sphagnales</taxon>
        <taxon>Sphagnaceae</taxon>
        <taxon>Sphagnum</taxon>
    </lineage>
</organism>
<dbReference type="EMBL" id="OZ019894">
    <property type="protein sequence ID" value="CAK9214969.1"/>
    <property type="molecule type" value="Genomic_DNA"/>
</dbReference>
<name>A0ABP0UBL7_9BRYO</name>
<dbReference type="InterPro" id="IPR012312">
    <property type="entry name" value="Hemerythrin-like"/>
</dbReference>
<accession>A0ABP0UBL7</accession>
<feature type="domain" description="Hemerythrin-like" evidence="1">
    <location>
        <begin position="16"/>
        <end position="130"/>
    </location>
</feature>
<evidence type="ECO:0000313" key="3">
    <source>
        <dbReference type="Proteomes" id="UP001497512"/>
    </source>
</evidence>
<protein>
    <recommendedName>
        <fullName evidence="1">Hemerythrin-like domain-containing protein</fullName>
    </recommendedName>
</protein>
<dbReference type="Proteomes" id="UP001497512">
    <property type="component" value="Chromosome 2"/>
</dbReference>
<sequence>MSSHVTTTHHVPGDLMDEIKHDHREFEEFYTNYKRAYAAGDEKEAEKWFNQLVWELSRHMVGEELVVYPLLDATGPKGKEMADKDRADHQKVKKELEEIHRLRDPDLFEATLDRMMQDLRQHTNKEETQDLEYLKQHADKKSLENAAKAFMYGKKMAPTRPHPGIPNRSAALEAALAFFVTPLDKLRDMFTPFPKEEHVPYQPKQEEHAKK</sequence>
<dbReference type="Gene3D" id="1.20.120.520">
    <property type="entry name" value="nmb1532 protein domain like"/>
    <property type="match status" value="1"/>
</dbReference>
<proteinExistence type="predicted"/>
<dbReference type="PANTHER" id="PTHR35585">
    <property type="entry name" value="HHE DOMAIN PROTEIN (AFU_ORTHOLOGUE AFUA_4G00730)"/>
    <property type="match status" value="1"/>
</dbReference>
<evidence type="ECO:0000259" key="1">
    <source>
        <dbReference type="Pfam" id="PF01814"/>
    </source>
</evidence>
<reference evidence="2" key="1">
    <citation type="submission" date="2024-02" db="EMBL/GenBank/DDBJ databases">
        <authorList>
            <consortium name="ELIXIR-Norway"/>
            <consortium name="Elixir Norway"/>
        </authorList>
    </citation>
    <scope>NUCLEOTIDE SEQUENCE</scope>
</reference>
<keyword evidence="3" id="KW-1185">Reference proteome</keyword>